<organism evidence="2">
    <name type="scientific">marine sediment metagenome</name>
    <dbReference type="NCBI Taxonomy" id="412755"/>
    <lineage>
        <taxon>unclassified sequences</taxon>
        <taxon>metagenomes</taxon>
        <taxon>ecological metagenomes</taxon>
    </lineage>
</organism>
<reference evidence="2" key="1">
    <citation type="journal article" date="2015" name="Nature">
        <title>Complex archaea that bridge the gap between prokaryotes and eukaryotes.</title>
        <authorList>
            <person name="Spang A."/>
            <person name="Saw J.H."/>
            <person name="Jorgensen S.L."/>
            <person name="Zaremba-Niedzwiedzka K."/>
            <person name="Martijn J."/>
            <person name="Lind A.E."/>
            <person name="van Eijk R."/>
            <person name="Schleper C."/>
            <person name="Guy L."/>
            <person name="Ettema T.J."/>
        </authorList>
    </citation>
    <scope>NUCLEOTIDE SEQUENCE</scope>
</reference>
<dbReference type="AlphaFoldDB" id="A0A0F9FIY8"/>
<feature type="domain" description="YopX protein" evidence="1">
    <location>
        <begin position="35"/>
        <end position="104"/>
    </location>
</feature>
<name>A0A0F9FIY8_9ZZZZ</name>
<protein>
    <recommendedName>
        <fullName evidence="1">YopX protein domain-containing protein</fullName>
    </recommendedName>
</protein>
<dbReference type="Gene3D" id="2.30.30.290">
    <property type="entry name" value="YopX-like domains"/>
    <property type="match status" value="1"/>
</dbReference>
<gene>
    <name evidence="2" type="ORF">LCGC14_1946860</name>
</gene>
<comment type="caution">
    <text evidence="2">The sequence shown here is derived from an EMBL/GenBank/DDBJ whole genome shotgun (WGS) entry which is preliminary data.</text>
</comment>
<dbReference type="SUPFAM" id="SSF159006">
    <property type="entry name" value="YopX-like"/>
    <property type="match status" value="1"/>
</dbReference>
<sequence>MKFKCRAWSISGKKMLPWDVIKDWGIRLFYDPNYIVMLWTGLKDEEDTEIYRDDIMSPKAHLVLGFSNQVVIWDDDAAGFSPGTELQWSECVKVVGNIHENPELVGTI</sequence>
<dbReference type="Pfam" id="PF09643">
    <property type="entry name" value="YopX"/>
    <property type="match status" value="1"/>
</dbReference>
<evidence type="ECO:0000313" key="2">
    <source>
        <dbReference type="EMBL" id="KKL86228.1"/>
    </source>
</evidence>
<dbReference type="InterPro" id="IPR019096">
    <property type="entry name" value="YopX_protein"/>
</dbReference>
<evidence type="ECO:0000259" key="1">
    <source>
        <dbReference type="Pfam" id="PF09643"/>
    </source>
</evidence>
<dbReference type="InterPro" id="IPR023385">
    <property type="entry name" value="YopX-like_C"/>
</dbReference>
<dbReference type="EMBL" id="LAZR01021174">
    <property type="protein sequence ID" value="KKL86228.1"/>
    <property type="molecule type" value="Genomic_DNA"/>
</dbReference>
<proteinExistence type="predicted"/>
<accession>A0A0F9FIY8</accession>